<feature type="domain" description="GGDEF" evidence="3">
    <location>
        <begin position="447"/>
        <end position="580"/>
    </location>
</feature>
<dbReference type="Pfam" id="PF08448">
    <property type="entry name" value="PAS_4"/>
    <property type="match status" value="1"/>
</dbReference>
<dbReference type="PANTHER" id="PTHR44757">
    <property type="entry name" value="DIGUANYLATE CYCLASE DGCP"/>
    <property type="match status" value="1"/>
</dbReference>
<keyword evidence="1" id="KW-0812">Transmembrane</keyword>
<dbReference type="CDD" id="cd01948">
    <property type="entry name" value="EAL"/>
    <property type="match status" value="1"/>
</dbReference>
<protein>
    <submittedName>
        <fullName evidence="4">EAL domain-containing protein</fullName>
    </submittedName>
</protein>
<dbReference type="Gene3D" id="3.30.450.20">
    <property type="entry name" value="PAS domain"/>
    <property type="match status" value="1"/>
</dbReference>
<evidence type="ECO:0000259" key="2">
    <source>
        <dbReference type="PROSITE" id="PS50883"/>
    </source>
</evidence>
<dbReference type="RefSeq" id="WP_238898139.1">
    <property type="nucleotide sequence ID" value="NZ_JAKOGG010000019.1"/>
</dbReference>
<gene>
    <name evidence="4" type="ORF">L9G74_17915</name>
</gene>
<dbReference type="PROSITE" id="PS50883">
    <property type="entry name" value="EAL"/>
    <property type="match status" value="1"/>
</dbReference>
<accession>A0ABT2FPR8</accession>
<dbReference type="InterPro" id="IPR052155">
    <property type="entry name" value="Biofilm_reg_signaling"/>
</dbReference>
<dbReference type="CDD" id="cd00130">
    <property type="entry name" value="PAS"/>
    <property type="match status" value="1"/>
</dbReference>
<evidence type="ECO:0000259" key="3">
    <source>
        <dbReference type="PROSITE" id="PS50887"/>
    </source>
</evidence>
<keyword evidence="1" id="KW-0472">Membrane</keyword>
<organism evidence="4 5">
    <name type="scientific">Shewanella electrica</name>
    <dbReference type="NCBI Taxonomy" id="515560"/>
    <lineage>
        <taxon>Bacteria</taxon>
        <taxon>Pseudomonadati</taxon>
        <taxon>Pseudomonadota</taxon>
        <taxon>Gammaproteobacteria</taxon>
        <taxon>Alteromonadales</taxon>
        <taxon>Shewanellaceae</taxon>
        <taxon>Shewanella</taxon>
    </lineage>
</organism>
<dbReference type="NCBIfam" id="TIGR00254">
    <property type="entry name" value="GGDEF"/>
    <property type="match status" value="1"/>
</dbReference>
<dbReference type="InterPro" id="IPR000014">
    <property type="entry name" value="PAS"/>
</dbReference>
<dbReference type="Proteomes" id="UP001201549">
    <property type="component" value="Unassembled WGS sequence"/>
</dbReference>
<reference evidence="5" key="2">
    <citation type="submission" date="2023-07" db="EMBL/GenBank/DDBJ databases">
        <title>Shewanella mangrovi sp. nov., an acetaldehyde- degrading bacterium isolated from mangrove sediment.</title>
        <authorList>
            <person name="Liu Y."/>
        </authorList>
    </citation>
    <scope>NUCLEOTIDE SEQUENCE [LARGE SCALE GENOMIC DNA]</scope>
    <source>
        <strain evidence="5">C32</strain>
    </source>
</reference>
<reference evidence="4 5" key="1">
    <citation type="submission" date="2022-02" db="EMBL/GenBank/DDBJ databases">
        <authorList>
            <person name="Zhuang L."/>
        </authorList>
    </citation>
    <scope>NUCLEOTIDE SEQUENCE [LARGE SCALE GENOMIC DNA]</scope>
    <source>
        <strain evidence="4 5">C32</strain>
    </source>
</reference>
<name>A0ABT2FPR8_9GAMM</name>
<keyword evidence="1" id="KW-1133">Transmembrane helix</keyword>
<dbReference type="SUPFAM" id="SSF55785">
    <property type="entry name" value="PYP-like sensor domain (PAS domain)"/>
    <property type="match status" value="1"/>
</dbReference>
<dbReference type="InterPro" id="IPR035965">
    <property type="entry name" value="PAS-like_dom_sf"/>
</dbReference>
<feature type="transmembrane region" description="Helical" evidence="1">
    <location>
        <begin position="220"/>
        <end position="244"/>
    </location>
</feature>
<sequence length="858" mass="96154">MLFSDRIRTFILFFCVPALFAVTYGLHQWFEYRIDNQRTQTQALENQRIVNHFEADSRRLLLLAQLYATNVDDAQRQPLWQVPLVQRDVQVFHLQDNTLTPLGSDGPIDASLQQAILKLHSLGQYGFGASLLNQLPLAIGYQRLDDGHYIVVVRQLSALYFNSLRQGELTDSIALEAANSAQLLGSAEQQISHVAVTSVSGFPLMLAIQHQPDRYAAMAWHNTAMVLGLCIGGLLILWLGYLWLRRYLLAPFASLMQQIQTIDPTSAQMTSLHVGPQELHALSDSINSLLTGFSHHRARARITLAAIAEAVIVTDRQSVVTYMNPQAEKLLQIVLSPERKTTIGNLLNIDNSLDAELQQFMASASQSIEHRKMRLQLKHTCVLDRALTNLRDPQGNVIGSVMVLRDITAEEKLKLELRRRANNDATTGLLNRHAFESQLPSYINHARSIAVCYLDLEQFKLINDNCGHVAGDRMLALVAKAMTSVIGKHGLLARLGGDEFGLVLRDFSAVAVARLLKKVSQQVAMQAVHHEGVHYRVGVSIGVAFYHGHQPETHELLKDADIACIAAKRKGSNKIHFYDQHDQQLSYERNAPKWAHRITQAIETRELMLYFQPIRSLNGVSKRQRLEILLRIKGEQGRVLPPAQFIAAAERFKLMPDVDKEVIRKAFEWLSQHREVIGTISLSINLSANSLGADGMMEYIADQQLMFDVPSSCICFEITETSAIQNRQKAMQMLDQLRKLGFSLALDDFGSGFASYGYLRELPVDYVKIDGCFVRQIATNARDFAIVKSIHDVCCTMGVETVAEFVESSEIIDRLNEIGINYAQGYAIGRPKPLEQYQHGLRVVGAQVSQLHGQAVNE</sequence>
<dbReference type="InterPro" id="IPR001633">
    <property type="entry name" value="EAL_dom"/>
</dbReference>
<dbReference type="PANTHER" id="PTHR44757:SF4">
    <property type="entry name" value="DIGUANYLATE CYCLASE DGCE-RELATED"/>
    <property type="match status" value="1"/>
</dbReference>
<dbReference type="InterPro" id="IPR000160">
    <property type="entry name" value="GGDEF_dom"/>
</dbReference>
<proteinExistence type="predicted"/>
<feature type="domain" description="EAL" evidence="2">
    <location>
        <begin position="591"/>
        <end position="845"/>
    </location>
</feature>
<dbReference type="Gene3D" id="3.20.20.450">
    <property type="entry name" value="EAL domain"/>
    <property type="match status" value="1"/>
</dbReference>
<dbReference type="CDD" id="cd01949">
    <property type="entry name" value="GGDEF"/>
    <property type="match status" value="1"/>
</dbReference>
<dbReference type="EMBL" id="JAKOGG010000019">
    <property type="protein sequence ID" value="MCS4558320.1"/>
    <property type="molecule type" value="Genomic_DNA"/>
</dbReference>
<dbReference type="SMART" id="SM00267">
    <property type="entry name" value="GGDEF"/>
    <property type="match status" value="1"/>
</dbReference>
<dbReference type="PROSITE" id="PS50887">
    <property type="entry name" value="GGDEF"/>
    <property type="match status" value="1"/>
</dbReference>
<dbReference type="Pfam" id="PF00990">
    <property type="entry name" value="GGDEF"/>
    <property type="match status" value="1"/>
</dbReference>
<dbReference type="InterPro" id="IPR013656">
    <property type="entry name" value="PAS_4"/>
</dbReference>
<dbReference type="InterPro" id="IPR043128">
    <property type="entry name" value="Rev_trsase/Diguanyl_cyclase"/>
</dbReference>
<comment type="caution">
    <text evidence="4">The sequence shown here is derived from an EMBL/GenBank/DDBJ whole genome shotgun (WGS) entry which is preliminary data.</text>
</comment>
<keyword evidence="5" id="KW-1185">Reference proteome</keyword>
<evidence type="ECO:0000256" key="1">
    <source>
        <dbReference type="SAM" id="Phobius"/>
    </source>
</evidence>
<evidence type="ECO:0000313" key="5">
    <source>
        <dbReference type="Proteomes" id="UP001201549"/>
    </source>
</evidence>
<dbReference type="InterPro" id="IPR029787">
    <property type="entry name" value="Nucleotide_cyclase"/>
</dbReference>
<dbReference type="InterPro" id="IPR035919">
    <property type="entry name" value="EAL_sf"/>
</dbReference>
<dbReference type="SUPFAM" id="SSF141868">
    <property type="entry name" value="EAL domain-like"/>
    <property type="match status" value="1"/>
</dbReference>
<dbReference type="SUPFAM" id="SSF55073">
    <property type="entry name" value="Nucleotide cyclase"/>
    <property type="match status" value="1"/>
</dbReference>
<dbReference type="Gene3D" id="3.30.70.270">
    <property type="match status" value="1"/>
</dbReference>
<dbReference type="Pfam" id="PF00563">
    <property type="entry name" value="EAL"/>
    <property type="match status" value="1"/>
</dbReference>
<evidence type="ECO:0000313" key="4">
    <source>
        <dbReference type="EMBL" id="MCS4558320.1"/>
    </source>
</evidence>
<dbReference type="SMART" id="SM00052">
    <property type="entry name" value="EAL"/>
    <property type="match status" value="1"/>
</dbReference>